<keyword evidence="1" id="KW-0472">Membrane</keyword>
<dbReference type="Proteomes" id="UP000236654">
    <property type="component" value="Unassembled WGS sequence"/>
</dbReference>
<proteinExistence type="predicted"/>
<dbReference type="EMBL" id="PJNI01000001">
    <property type="protein sequence ID" value="PKR81908.1"/>
    <property type="molecule type" value="Genomic_DNA"/>
</dbReference>
<evidence type="ECO:0000313" key="2">
    <source>
        <dbReference type="EMBL" id="PKR81908.1"/>
    </source>
</evidence>
<keyword evidence="1" id="KW-1133">Transmembrane helix</keyword>
<gene>
    <name evidence="2" type="ORF">CW751_00805</name>
</gene>
<reference evidence="2 3" key="1">
    <citation type="submission" date="2017-12" db="EMBL/GenBank/DDBJ databases">
        <title>The draft genome sequence of Brumimicrobium saltpan LHR20.</title>
        <authorList>
            <person name="Do Z.-J."/>
            <person name="Luo H.-R."/>
        </authorList>
    </citation>
    <scope>NUCLEOTIDE SEQUENCE [LARGE SCALE GENOMIC DNA]</scope>
    <source>
        <strain evidence="2 3">LHR20</strain>
    </source>
</reference>
<keyword evidence="3" id="KW-1185">Reference proteome</keyword>
<comment type="caution">
    <text evidence="2">The sequence shown here is derived from an EMBL/GenBank/DDBJ whole genome shotgun (WGS) entry which is preliminary data.</text>
</comment>
<feature type="transmembrane region" description="Helical" evidence="1">
    <location>
        <begin position="75"/>
        <end position="91"/>
    </location>
</feature>
<organism evidence="2 3">
    <name type="scientific">Brumimicrobium salinarum</name>
    <dbReference type="NCBI Taxonomy" id="2058658"/>
    <lineage>
        <taxon>Bacteria</taxon>
        <taxon>Pseudomonadati</taxon>
        <taxon>Bacteroidota</taxon>
        <taxon>Flavobacteriia</taxon>
        <taxon>Flavobacteriales</taxon>
        <taxon>Crocinitomicaceae</taxon>
        <taxon>Brumimicrobium</taxon>
    </lineage>
</organism>
<dbReference type="AlphaFoldDB" id="A0A2I0R5Q4"/>
<evidence type="ECO:0000256" key="1">
    <source>
        <dbReference type="SAM" id="Phobius"/>
    </source>
</evidence>
<sequence length="111" mass="12999">MLFRFNPLNLYNFDLICILGLYAFGLIGFVFSILSVFLDKRKSKKNPYQSFVAYMGMILVFTGIVFRLMHWPFQLLFLLGGLVLIVISYFIKKEKPNSKNDLLDDQLMDEQ</sequence>
<feature type="transmembrane region" description="Helical" evidence="1">
    <location>
        <begin position="12"/>
        <end position="38"/>
    </location>
</feature>
<protein>
    <submittedName>
        <fullName evidence="2">Uncharacterized protein</fullName>
    </submittedName>
</protein>
<name>A0A2I0R5Q4_9FLAO</name>
<evidence type="ECO:0000313" key="3">
    <source>
        <dbReference type="Proteomes" id="UP000236654"/>
    </source>
</evidence>
<accession>A0A2I0R5Q4</accession>
<feature type="transmembrane region" description="Helical" evidence="1">
    <location>
        <begin position="50"/>
        <end position="69"/>
    </location>
</feature>
<keyword evidence="1" id="KW-0812">Transmembrane</keyword>